<organism evidence="1 2">
    <name type="scientific">Portunus trituberculatus</name>
    <name type="common">Swimming crab</name>
    <name type="synonym">Neptunus trituberculatus</name>
    <dbReference type="NCBI Taxonomy" id="210409"/>
    <lineage>
        <taxon>Eukaryota</taxon>
        <taxon>Metazoa</taxon>
        <taxon>Ecdysozoa</taxon>
        <taxon>Arthropoda</taxon>
        <taxon>Crustacea</taxon>
        <taxon>Multicrustacea</taxon>
        <taxon>Malacostraca</taxon>
        <taxon>Eumalacostraca</taxon>
        <taxon>Eucarida</taxon>
        <taxon>Decapoda</taxon>
        <taxon>Pleocyemata</taxon>
        <taxon>Brachyura</taxon>
        <taxon>Eubrachyura</taxon>
        <taxon>Portunoidea</taxon>
        <taxon>Portunidae</taxon>
        <taxon>Portuninae</taxon>
        <taxon>Portunus</taxon>
    </lineage>
</organism>
<dbReference type="EMBL" id="VSRR010051573">
    <property type="protein sequence ID" value="MPC79606.1"/>
    <property type="molecule type" value="Genomic_DNA"/>
</dbReference>
<sequence>MGKLRSRTFKAPWSWGRPLIVGALNVQLFYARESERSGKIRGLFYALA</sequence>
<dbReference type="AlphaFoldDB" id="A0A5B7ICH0"/>
<keyword evidence="2" id="KW-1185">Reference proteome</keyword>
<comment type="caution">
    <text evidence="1">The sequence shown here is derived from an EMBL/GenBank/DDBJ whole genome shotgun (WGS) entry which is preliminary data.</text>
</comment>
<evidence type="ECO:0000313" key="1">
    <source>
        <dbReference type="EMBL" id="MPC79606.1"/>
    </source>
</evidence>
<proteinExistence type="predicted"/>
<name>A0A5B7ICH0_PORTR</name>
<protein>
    <submittedName>
        <fullName evidence="1">Uncharacterized protein</fullName>
    </submittedName>
</protein>
<accession>A0A5B7ICH0</accession>
<evidence type="ECO:0000313" key="2">
    <source>
        <dbReference type="Proteomes" id="UP000324222"/>
    </source>
</evidence>
<dbReference type="Proteomes" id="UP000324222">
    <property type="component" value="Unassembled WGS sequence"/>
</dbReference>
<gene>
    <name evidence="1" type="ORF">E2C01_074142</name>
</gene>
<reference evidence="1 2" key="1">
    <citation type="submission" date="2019-05" db="EMBL/GenBank/DDBJ databases">
        <title>Another draft genome of Portunus trituberculatus and its Hox gene families provides insights of decapod evolution.</title>
        <authorList>
            <person name="Jeong J.-H."/>
            <person name="Song I."/>
            <person name="Kim S."/>
            <person name="Choi T."/>
            <person name="Kim D."/>
            <person name="Ryu S."/>
            <person name="Kim W."/>
        </authorList>
    </citation>
    <scope>NUCLEOTIDE SEQUENCE [LARGE SCALE GENOMIC DNA]</scope>
    <source>
        <tissue evidence="1">Muscle</tissue>
    </source>
</reference>